<dbReference type="AlphaFoldDB" id="A0A6C0CKY0"/>
<organism evidence="1">
    <name type="scientific">viral metagenome</name>
    <dbReference type="NCBI Taxonomy" id="1070528"/>
    <lineage>
        <taxon>unclassified sequences</taxon>
        <taxon>metagenomes</taxon>
        <taxon>organismal metagenomes</taxon>
    </lineage>
</organism>
<protein>
    <submittedName>
        <fullName evidence="1">Uncharacterized protein</fullName>
    </submittedName>
</protein>
<name>A0A6C0CKY0_9ZZZZ</name>
<dbReference type="EMBL" id="MN739440">
    <property type="protein sequence ID" value="QHT04867.1"/>
    <property type="molecule type" value="Genomic_DNA"/>
</dbReference>
<proteinExistence type="predicted"/>
<accession>A0A6C0CKY0</accession>
<evidence type="ECO:0000313" key="1">
    <source>
        <dbReference type="EMBL" id="QHT04867.1"/>
    </source>
</evidence>
<sequence length="248" mass="28758">MSIAPPDEILFKIADEFVEVYLFDRSLTATPTAAAIQHKHSRLNEHLSLLLHEDQPHWVKKIGVFCAMFAAGLQTAPILFTPSTAQTINRYSAVMYFDFIRKDHQFLDVMTWSFGYLWKNPQIMTAYFNIIPDYYFPDENEPPVCDSDIKEYIFNMLKGKQWILDNNLKDQVMAMFELNFIVIYTETLHSNYSCDNAVIQEFMTTAHGSDLAIINNFVDIASNYTHFKRNSHRSGRSPGIEFPILKYV</sequence>
<reference evidence="1" key="1">
    <citation type="journal article" date="2020" name="Nature">
        <title>Giant virus diversity and host interactions through global metagenomics.</title>
        <authorList>
            <person name="Schulz F."/>
            <person name="Roux S."/>
            <person name="Paez-Espino D."/>
            <person name="Jungbluth S."/>
            <person name="Walsh D.A."/>
            <person name="Denef V.J."/>
            <person name="McMahon K.D."/>
            <person name="Konstantinidis K.T."/>
            <person name="Eloe-Fadrosh E.A."/>
            <person name="Kyrpides N.C."/>
            <person name="Woyke T."/>
        </authorList>
    </citation>
    <scope>NUCLEOTIDE SEQUENCE</scope>
    <source>
        <strain evidence="1">GVMAG-M-3300021343-4</strain>
    </source>
</reference>